<proteinExistence type="predicted"/>
<dbReference type="Proteomes" id="UP000016543">
    <property type="component" value="Unassembled WGS sequence"/>
</dbReference>
<reference evidence="1 2" key="1">
    <citation type="submission" date="2006-01" db="EMBL/GenBank/DDBJ databases">
        <authorList>
            <person name="Brettar I."/>
            <person name="Hofle M."/>
            <person name="Ferriera S."/>
            <person name="Johnson J."/>
            <person name="Kravitz S."/>
            <person name="Halpern A."/>
            <person name="Remington K."/>
            <person name="Beeson K."/>
            <person name="Tran B."/>
            <person name="Rogers Y.-H."/>
            <person name="Friedman R."/>
            <person name="Venter J.C."/>
        </authorList>
    </citation>
    <scope>NUCLEOTIDE SEQUENCE [LARGE SCALE GENOMIC DNA]</scope>
    <source>
        <strain evidence="1 2">OS145</strain>
    </source>
</reference>
<keyword evidence="2" id="KW-1185">Reference proteome</keyword>
<name>A0ABP2CTT5_9GAMM</name>
<gene>
    <name evidence="1" type="ORF">OS145_08733</name>
</gene>
<dbReference type="EMBL" id="AAMX01000004">
    <property type="protein sequence ID" value="EAQ32543.1"/>
    <property type="molecule type" value="Genomic_DNA"/>
</dbReference>
<evidence type="ECO:0000313" key="1">
    <source>
        <dbReference type="EMBL" id="EAQ32543.1"/>
    </source>
</evidence>
<accession>A0ABP2CTT5</accession>
<evidence type="ECO:0008006" key="3">
    <source>
        <dbReference type="Google" id="ProtNLM"/>
    </source>
</evidence>
<comment type="caution">
    <text evidence="1">The sequence shown here is derived from an EMBL/GenBank/DDBJ whole genome shotgun (WGS) entry which is preliminary data.</text>
</comment>
<organism evidence="1 2">
    <name type="scientific">Idiomarina baltica OS145</name>
    <dbReference type="NCBI Taxonomy" id="314276"/>
    <lineage>
        <taxon>Bacteria</taxon>
        <taxon>Pseudomonadati</taxon>
        <taxon>Pseudomonadota</taxon>
        <taxon>Gammaproteobacteria</taxon>
        <taxon>Alteromonadales</taxon>
        <taxon>Idiomarinaceae</taxon>
        <taxon>Idiomarina</taxon>
    </lineage>
</organism>
<protein>
    <recommendedName>
        <fullName evidence="3">Secreted protein</fullName>
    </recommendedName>
</protein>
<sequence length="216" mass="24463">MINKINKLWLFVMSRFVQFLLVSVMLVPIGAKAAQATCIEDKAALLELDFMSFDQDFEGGWRAVADTPGCKPEAVKLIEAYQQQRTDLSDGMKHTLRLHQAQLHAELGHNEAAIALFRQSYKPDEQDRSGWNPYMDATIAFIKKDKPKLVDAIARLKAVPRPEGFDPRDAEGNPIEVPWPPNLTIVESYLRCFDMNYVEVNVEGQCPRPKNDETAD</sequence>
<evidence type="ECO:0000313" key="2">
    <source>
        <dbReference type="Proteomes" id="UP000016543"/>
    </source>
</evidence>